<name>A0A1L8TNY6_9ENTE</name>
<gene>
    <name evidence="1" type="ORF">RV04_GL001792</name>
</gene>
<dbReference type="Proteomes" id="UP000182077">
    <property type="component" value="Unassembled WGS sequence"/>
</dbReference>
<sequence>MDKLLLQTSLKVVTMGFDDEFRIENVDSILVTRIRRFLNRIHNQKAIKINYSDDGKQENTVISFFRGFSPSFDYEDTGDGNFERAKADYFQKLFVVGEKGPAYRENITYEGIGPYFKNNPNIKDLNELLLFVNTRLERNNFGSIEMSELLSSIKNDLVCGYMFLLNLCHNIGGAWEDKARSPFVSGAYGEDGFKKALQFARGRQERKYSYIIWGFIRKNDDENYVIVKELAKRMGTLEVQWYEDIHSEIIIKDGIFPHNILGVFVIDNETNSKEFIINPFLYQLFHVNKSKSKYQLSGLTEYVCQNGLPIDQNDFEICASSLGYQSYGYRLRDGYIRAGALGDEPNQNLPRNYDFL</sequence>
<proteinExistence type="predicted"/>
<dbReference type="OrthoDB" id="3684496at2"/>
<dbReference type="EMBL" id="JXKQ01000004">
    <property type="protein sequence ID" value="OJG46026.1"/>
    <property type="molecule type" value="Genomic_DNA"/>
</dbReference>
<keyword evidence="2" id="KW-1185">Reference proteome</keyword>
<comment type="caution">
    <text evidence="1">The sequence shown here is derived from an EMBL/GenBank/DDBJ whole genome shotgun (WGS) entry which is preliminary data.</text>
</comment>
<accession>A0A1L8TNY6</accession>
<protein>
    <submittedName>
        <fullName evidence="1">Uncharacterized protein</fullName>
    </submittedName>
</protein>
<evidence type="ECO:0000313" key="2">
    <source>
        <dbReference type="Proteomes" id="UP000182077"/>
    </source>
</evidence>
<evidence type="ECO:0000313" key="1">
    <source>
        <dbReference type="EMBL" id="OJG46026.1"/>
    </source>
</evidence>
<dbReference type="AlphaFoldDB" id="A0A1L8TNY6"/>
<dbReference type="RefSeq" id="WP_071857676.1">
    <property type="nucleotide sequence ID" value="NZ_JBHSHK010000009.1"/>
</dbReference>
<organism evidence="1 2">
    <name type="scientific">Enterococcus hermanniensis</name>
    <dbReference type="NCBI Taxonomy" id="249189"/>
    <lineage>
        <taxon>Bacteria</taxon>
        <taxon>Bacillati</taxon>
        <taxon>Bacillota</taxon>
        <taxon>Bacilli</taxon>
        <taxon>Lactobacillales</taxon>
        <taxon>Enterococcaceae</taxon>
        <taxon>Enterococcus</taxon>
    </lineage>
</organism>
<reference evidence="1 2" key="1">
    <citation type="submission" date="2014-12" db="EMBL/GenBank/DDBJ databases">
        <title>Draft genome sequences of 29 type strains of Enterococci.</title>
        <authorList>
            <person name="Zhong Z."/>
            <person name="Sun Z."/>
            <person name="Liu W."/>
            <person name="Zhang W."/>
            <person name="Zhang H."/>
        </authorList>
    </citation>
    <scope>NUCLEOTIDE SEQUENCE [LARGE SCALE GENOMIC DNA]</scope>
    <source>
        <strain evidence="1 2">DSM 17122</strain>
    </source>
</reference>
<dbReference type="STRING" id="249189.RV04_GL001792"/>